<dbReference type="Gene3D" id="3.40.50.2000">
    <property type="entry name" value="Glycogen Phosphorylase B"/>
    <property type="match status" value="2"/>
</dbReference>
<comment type="caution">
    <text evidence="1">The sequence shown here is derived from an EMBL/GenBank/DDBJ whole genome shotgun (WGS) entry which is preliminary data.</text>
</comment>
<name>A0A371NU43_9MICO</name>
<dbReference type="Pfam" id="PF00201">
    <property type="entry name" value="UDPGT"/>
    <property type="match status" value="1"/>
</dbReference>
<dbReference type="OrthoDB" id="764352at2"/>
<gene>
    <name evidence="1" type="ORF">DY023_10340</name>
</gene>
<reference evidence="1 2" key="1">
    <citation type="submission" date="2018-08" db="EMBL/GenBank/DDBJ databases">
        <title>Isolation, diversity and antifungal activity of Actinobacteria from cow dung.</title>
        <authorList>
            <person name="Ling L."/>
        </authorList>
    </citation>
    <scope>NUCLEOTIDE SEQUENCE [LARGE SCALE GENOMIC DNA]</scope>
    <source>
        <strain evidence="1 2">NEAU-LLE</strain>
    </source>
</reference>
<dbReference type="AlphaFoldDB" id="A0A371NU43"/>
<dbReference type="SUPFAM" id="SSF53756">
    <property type="entry name" value="UDP-Glycosyltransferase/glycogen phosphorylase"/>
    <property type="match status" value="1"/>
</dbReference>
<dbReference type="EMBL" id="QUAB01000042">
    <property type="protein sequence ID" value="REJ05249.1"/>
    <property type="molecule type" value="Genomic_DNA"/>
</dbReference>
<dbReference type="Proteomes" id="UP000262172">
    <property type="component" value="Unassembled WGS sequence"/>
</dbReference>
<organism evidence="1 2">
    <name type="scientific">Microbacterium bovistercoris</name>
    <dbReference type="NCBI Taxonomy" id="2293570"/>
    <lineage>
        <taxon>Bacteria</taxon>
        <taxon>Bacillati</taxon>
        <taxon>Actinomycetota</taxon>
        <taxon>Actinomycetes</taxon>
        <taxon>Micrococcales</taxon>
        <taxon>Microbacteriaceae</taxon>
        <taxon>Microbacterium</taxon>
    </lineage>
</organism>
<sequence>MPVLFVATIPAAGHVNPLLPVLSRLVAGGTKVVAAGTEEFAERLSATGAVFVPYPPGVLESADIAEATQSGSSVAVIVRVLKATETLAPFVADQAEKVSATAILHDSNALWGRIGARLADLPTVSFMTTILIGAGAIKALSLRESMAETWPTMRSMPAAVSGRRELVRMFGKDLVPPTPMLPLRGDLTIFPVPRELQGPDDRLDDTCVFVGPTSDAGAPADLDDDLRTFIEGPDPVVLVSLGTLHAAGAEFFETCAAALGELPVRVVLVTGRAEPETPLPANTLGLPRVPQTDLLARTSAFVTHGGMNSALEGIAAGVPLVVVPQQVEQFLIGQAFADQGAALVLRENLSGRSVPADELRVAVRAALDDPGFREAATALGERMRREGGADRAAELIGAFLSERG</sequence>
<dbReference type="CDD" id="cd03784">
    <property type="entry name" value="GT1_Gtf-like"/>
    <property type="match status" value="1"/>
</dbReference>
<accession>A0A371NU43</accession>
<evidence type="ECO:0000313" key="1">
    <source>
        <dbReference type="EMBL" id="REJ05249.1"/>
    </source>
</evidence>
<dbReference type="GO" id="GO:0017000">
    <property type="term" value="P:antibiotic biosynthetic process"/>
    <property type="evidence" value="ECO:0007669"/>
    <property type="project" value="UniProtKB-ARBA"/>
</dbReference>
<evidence type="ECO:0000313" key="2">
    <source>
        <dbReference type="Proteomes" id="UP000262172"/>
    </source>
</evidence>
<keyword evidence="1" id="KW-0808">Transferase</keyword>
<dbReference type="PANTHER" id="PTHR48050:SF13">
    <property type="entry name" value="STEROL 3-BETA-GLUCOSYLTRANSFERASE UGT80A2"/>
    <property type="match status" value="1"/>
</dbReference>
<dbReference type="PANTHER" id="PTHR48050">
    <property type="entry name" value="STEROL 3-BETA-GLUCOSYLTRANSFERASE"/>
    <property type="match status" value="1"/>
</dbReference>
<dbReference type="GO" id="GO:0008194">
    <property type="term" value="F:UDP-glycosyltransferase activity"/>
    <property type="evidence" value="ECO:0007669"/>
    <property type="project" value="InterPro"/>
</dbReference>
<dbReference type="InterPro" id="IPR050426">
    <property type="entry name" value="Glycosyltransferase_28"/>
</dbReference>
<dbReference type="RefSeq" id="WP_116242263.1">
    <property type="nucleotide sequence ID" value="NZ_QUAB01000042.1"/>
</dbReference>
<dbReference type="InterPro" id="IPR002213">
    <property type="entry name" value="UDP_glucos_trans"/>
</dbReference>
<protein>
    <submittedName>
        <fullName evidence="1">Glycosyl transferase</fullName>
    </submittedName>
</protein>
<keyword evidence="2" id="KW-1185">Reference proteome</keyword>
<proteinExistence type="predicted"/>